<comment type="caution">
    <text evidence="1">The sequence shown here is derived from an EMBL/GenBank/DDBJ whole genome shotgun (WGS) entry which is preliminary data.</text>
</comment>
<keyword evidence="2" id="KW-1185">Reference proteome</keyword>
<accession>A0ABX1K4D5</accession>
<organism evidence="1 2">
    <name type="scientific">Cellulomonas septica</name>
    <dbReference type="NCBI Taxonomy" id="285080"/>
    <lineage>
        <taxon>Bacteria</taxon>
        <taxon>Bacillati</taxon>
        <taxon>Actinomycetota</taxon>
        <taxon>Actinomycetes</taxon>
        <taxon>Micrococcales</taxon>
        <taxon>Cellulomonadaceae</taxon>
        <taxon>Cellulomonas</taxon>
    </lineage>
</organism>
<proteinExistence type="predicted"/>
<evidence type="ECO:0000313" key="1">
    <source>
        <dbReference type="EMBL" id="NKY40401.1"/>
    </source>
</evidence>
<sequence length="192" mass="19983">MKPLASTTRSPRRTAAIGVVAATLTVGATGAAYALAQNARTPESSVVAAGSPTDPPVPQVVRATPPPLPGEEEYTQERADAFWGAGYQMEDADALAELWQVSLLEAKGRAGQLLLDGQPVPIAPWGSLDPDDPDTVARHQLDAYWAAGYDGDDGEALAALWSVDIIQAKMTAGQMLRDGQTPPIPPSGTPAS</sequence>
<dbReference type="RefSeq" id="WP_168679348.1">
    <property type="nucleotide sequence ID" value="NZ_JAAXOY010000344.1"/>
</dbReference>
<gene>
    <name evidence="1" type="ORF">HGA02_12925</name>
</gene>
<dbReference type="EMBL" id="JAAXOY010000344">
    <property type="protein sequence ID" value="NKY40401.1"/>
    <property type="molecule type" value="Genomic_DNA"/>
</dbReference>
<evidence type="ECO:0000313" key="2">
    <source>
        <dbReference type="Proteomes" id="UP000777774"/>
    </source>
</evidence>
<dbReference type="Proteomes" id="UP000777774">
    <property type="component" value="Unassembled WGS sequence"/>
</dbReference>
<name>A0ABX1K4D5_9CELL</name>
<reference evidence="1 2" key="1">
    <citation type="submission" date="2020-04" db="EMBL/GenBank/DDBJ databases">
        <title>MicrobeNet Type strains.</title>
        <authorList>
            <person name="Nicholson A.C."/>
        </authorList>
    </citation>
    <scope>NUCLEOTIDE SEQUENCE [LARGE SCALE GENOMIC DNA]</scope>
    <source>
        <strain evidence="1 2">ATCC BAA-787</strain>
    </source>
</reference>
<protein>
    <submittedName>
        <fullName evidence="1">Uncharacterized protein</fullName>
    </submittedName>
</protein>